<dbReference type="PROSITE" id="PS00018">
    <property type="entry name" value="EF_HAND_1"/>
    <property type="match status" value="3"/>
</dbReference>
<reference evidence="4 5" key="1">
    <citation type="submission" date="2019-04" db="EMBL/GenBank/DDBJ databases">
        <title>An improved genome assembly and genetic linkage map for asparagus bean, Vigna unguiculata ssp. sesquipedialis.</title>
        <authorList>
            <person name="Xia Q."/>
            <person name="Zhang R."/>
            <person name="Dong Y."/>
        </authorList>
    </citation>
    <scope>NUCLEOTIDE SEQUENCE [LARGE SCALE GENOMIC DNA]</scope>
    <source>
        <tissue evidence="4">Leaf</tissue>
    </source>
</reference>
<dbReference type="Gene3D" id="1.10.238.10">
    <property type="entry name" value="EF-hand"/>
    <property type="match status" value="2"/>
</dbReference>
<dbReference type="InterPro" id="IPR002048">
    <property type="entry name" value="EF_hand_dom"/>
</dbReference>
<dbReference type="Proteomes" id="UP000501690">
    <property type="component" value="Linkage Group LG2"/>
</dbReference>
<dbReference type="FunFam" id="1.10.238.10:FF:000275">
    <property type="entry name" value="Probable calcium-binding protein CML27"/>
    <property type="match status" value="1"/>
</dbReference>
<dbReference type="Pfam" id="PF13405">
    <property type="entry name" value="EF-hand_6"/>
    <property type="match status" value="1"/>
</dbReference>
<feature type="domain" description="EF-hand" evidence="3">
    <location>
        <begin position="100"/>
        <end position="135"/>
    </location>
</feature>
<dbReference type="InterPro" id="IPR018247">
    <property type="entry name" value="EF_Hand_1_Ca_BS"/>
</dbReference>
<feature type="domain" description="EF-hand" evidence="3">
    <location>
        <begin position="28"/>
        <end position="63"/>
    </location>
</feature>
<dbReference type="InterPro" id="IPR050230">
    <property type="entry name" value="CALM/Myosin/TropC-like"/>
</dbReference>
<proteinExistence type="predicted"/>
<feature type="domain" description="EF-hand" evidence="3">
    <location>
        <begin position="64"/>
        <end position="99"/>
    </location>
</feature>
<keyword evidence="5" id="KW-1185">Reference proteome</keyword>
<dbReference type="PANTHER" id="PTHR23048:SF0">
    <property type="entry name" value="CALMODULIN LIKE 3"/>
    <property type="match status" value="1"/>
</dbReference>
<keyword evidence="1" id="KW-0677">Repeat</keyword>
<dbReference type="SUPFAM" id="SSF47473">
    <property type="entry name" value="EF-hand"/>
    <property type="match status" value="1"/>
</dbReference>
<dbReference type="GO" id="GO:0005509">
    <property type="term" value="F:calcium ion binding"/>
    <property type="evidence" value="ECO:0007669"/>
    <property type="project" value="InterPro"/>
</dbReference>
<protein>
    <submittedName>
        <fullName evidence="4">Calcium-binding protein CML</fullName>
    </submittedName>
</protein>
<dbReference type="InterPro" id="IPR011992">
    <property type="entry name" value="EF-hand-dom_pair"/>
</dbReference>
<dbReference type="CDD" id="cd00051">
    <property type="entry name" value="EFh"/>
    <property type="match status" value="2"/>
</dbReference>
<evidence type="ECO:0000256" key="1">
    <source>
        <dbReference type="ARBA" id="ARBA00022737"/>
    </source>
</evidence>
<organism evidence="4 5">
    <name type="scientific">Vigna unguiculata</name>
    <name type="common">Cowpea</name>
    <dbReference type="NCBI Taxonomy" id="3917"/>
    <lineage>
        <taxon>Eukaryota</taxon>
        <taxon>Viridiplantae</taxon>
        <taxon>Streptophyta</taxon>
        <taxon>Embryophyta</taxon>
        <taxon>Tracheophyta</taxon>
        <taxon>Spermatophyta</taxon>
        <taxon>Magnoliopsida</taxon>
        <taxon>eudicotyledons</taxon>
        <taxon>Gunneridae</taxon>
        <taxon>Pentapetalae</taxon>
        <taxon>rosids</taxon>
        <taxon>fabids</taxon>
        <taxon>Fabales</taxon>
        <taxon>Fabaceae</taxon>
        <taxon>Papilionoideae</taxon>
        <taxon>50 kb inversion clade</taxon>
        <taxon>NPAAA clade</taxon>
        <taxon>indigoferoid/millettioid clade</taxon>
        <taxon>Phaseoleae</taxon>
        <taxon>Vigna</taxon>
    </lineage>
</organism>
<dbReference type="Pfam" id="PF13499">
    <property type="entry name" value="EF-hand_7"/>
    <property type="match status" value="1"/>
</dbReference>
<dbReference type="GO" id="GO:0016460">
    <property type="term" value="C:myosin II complex"/>
    <property type="evidence" value="ECO:0007669"/>
    <property type="project" value="TreeGrafter"/>
</dbReference>
<sequence length="141" mass="15494">MASNPIATENIDAAPNADASNKSSVYLRDMDEMKRVFSRFDANGDGMISVNELDNVLRALGSSIPPKELQRVMDDLDTDHDGFINLSEFAAFYRAETADGGDTELQDAFNMYDQDQNGLISAAELCQVLNRLGMSLSLIHI</sequence>
<dbReference type="PANTHER" id="PTHR23048">
    <property type="entry name" value="MYOSIN LIGHT CHAIN 1, 3"/>
    <property type="match status" value="1"/>
</dbReference>
<dbReference type="EMBL" id="CP039346">
    <property type="protein sequence ID" value="QCD85441.1"/>
    <property type="molecule type" value="Genomic_DNA"/>
</dbReference>
<name>A0A4D6LA56_VIGUN</name>
<evidence type="ECO:0000313" key="4">
    <source>
        <dbReference type="EMBL" id="QCD85441.1"/>
    </source>
</evidence>
<keyword evidence="2" id="KW-0106">Calcium</keyword>
<evidence type="ECO:0000256" key="2">
    <source>
        <dbReference type="ARBA" id="ARBA00022837"/>
    </source>
</evidence>
<gene>
    <name evidence="4" type="ORF">DEO72_LG2g5801</name>
</gene>
<dbReference type="SMART" id="SM00054">
    <property type="entry name" value="EFh"/>
    <property type="match status" value="3"/>
</dbReference>
<evidence type="ECO:0000259" key="3">
    <source>
        <dbReference type="PROSITE" id="PS50222"/>
    </source>
</evidence>
<dbReference type="AlphaFoldDB" id="A0A4D6LA56"/>
<evidence type="ECO:0000313" key="5">
    <source>
        <dbReference type="Proteomes" id="UP000501690"/>
    </source>
</evidence>
<accession>A0A4D6LA56</accession>
<dbReference type="PROSITE" id="PS50222">
    <property type="entry name" value="EF_HAND_2"/>
    <property type="match status" value="3"/>
</dbReference>